<dbReference type="Gene3D" id="1.25.10.10">
    <property type="entry name" value="Leucine-rich Repeat Variant"/>
    <property type="match status" value="1"/>
</dbReference>
<keyword evidence="14" id="KW-1185">Reference proteome</keyword>
<feature type="domain" description="Proteasome activator Blm10 middle HEAT repeats region" evidence="11">
    <location>
        <begin position="385"/>
        <end position="915"/>
    </location>
</feature>
<evidence type="ECO:0000256" key="8">
    <source>
        <dbReference type="ARBA" id="ARBA00023242"/>
    </source>
</evidence>
<evidence type="ECO:0000256" key="3">
    <source>
        <dbReference type="ARBA" id="ARBA00005739"/>
    </source>
</evidence>
<reference evidence="13 14" key="1">
    <citation type="journal article" date="2014" name="BMC Genomics">
        <title>Genome and secretome analysis of the hemibiotrophic fungal pathogen, Moniliophthora roreri, which causes frosty pod rot disease of cacao: mechanisms of the biotrophic and necrotrophic phases.</title>
        <authorList>
            <person name="Meinhardt L.W."/>
            <person name="Costa G.G.L."/>
            <person name="Thomazella D.P.T."/>
            <person name="Teixeira P.J.P.L."/>
            <person name="Carazzolle M.F."/>
            <person name="Schuster S.C."/>
            <person name="Carlson J.E."/>
            <person name="Guiltinan M.J."/>
            <person name="Mieczkowski P."/>
            <person name="Farmer A."/>
            <person name="Ramaraj T."/>
            <person name="Crozier J."/>
            <person name="Davis R.E."/>
            <person name="Shao J."/>
            <person name="Melnick R.L."/>
            <person name="Pereira G.A.G."/>
            <person name="Bailey B.A."/>
        </authorList>
    </citation>
    <scope>NUCLEOTIDE SEQUENCE [LARGE SCALE GENOMIC DNA]</scope>
    <source>
        <strain evidence="13 14">MCA 2997</strain>
    </source>
</reference>
<dbReference type="SUPFAM" id="SSF48371">
    <property type="entry name" value="ARM repeat"/>
    <property type="match status" value="2"/>
</dbReference>
<evidence type="ECO:0000256" key="7">
    <source>
        <dbReference type="ARBA" id="ARBA00023204"/>
    </source>
</evidence>
<dbReference type="InterPro" id="IPR011989">
    <property type="entry name" value="ARM-like"/>
</dbReference>
<dbReference type="GO" id="GO:0016607">
    <property type="term" value="C:nuclear speck"/>
    <property type="evidence" value="ECO:0007669"/>
    <property type="project" value="UniProtKB-SubCell"/>
</dbReference>
<organism evidence="13 14">
    <name type="scientific">Moniliophthora roreri (strain MCA 2997)</name>
    <name type="common">Cocoa frosty pod rot fungus</name>
    <name type="synonym">Crinipellis roreri</name>
    <dbReference type="NCBI Taxonomy" id="1381753"/>
    <lineage>
        <taxon>Eukaryota</taxon>
        <taxon>Fungi</taxon>
        <taxon>Dikarya</taxon>
        <taxon>Basidiomycota</taxon>
        <taxon>Agaricomycotina</taxon>
        <taxon>Agaricomycetes</taxon>
        <taxon>Agaricomycetidae</taxon>
        <taxon>Agaricales</taxon>
        <taxon>Marasmiineae</taxon>
        <taxon>Marasmiaceae</taxon>
        <taxon>Moniliophthora</taxon>
    </lineage>
</organism>
<dbReference type="Pfam" id="PF11919">
    <property type="entry name" value="PSME4_C"/>
    <property type="match status" value="1"/>
</dbReference>
<dbReference type="GO" id="GO:0010499">
    <property type="term" value="P:proteasomal ubiquitin-independent protein catabolic process"/>
    <property type="evidence" value="ECO:0007669"/>
    <property type="project" value="TreeGrafter"/>
</dbReference>
<dbReference type="HOGENOM" id="CLU_000772_3_0_1"/>
<dbReference type="Pfam" id="PF23096">
    <property type="entry name" value="HEAT_PSME4"/>
    <property type="match status" value="1"/>
</dbReference>
<evidence type="ECO:0000256" key="6">
    <source>
        <dbReference type="ARBA" id="ARBA00022763"/>
    </source>
</evidence>
<feature type="domain" description="Proteasome activator complex subunit 4 C-terminal" evidence="10">
    <location>
        <begin position="1841"/>
        <end position="1926"/>
    </location>
</feature>
<dbReference type="PANTHER" id="PTHR32170:SF3">
    <property type="entry name" value="PROTEASOME ACTIVATOR COMPLEX SUBUNIT 4"/>
    <property type="match status" value="1"/>
</dbReference>
<dbReference type="STRING" id="1381753.V2XXK4"/>
<feature type="region of interest" description="Disordered" evidence="9">
    <location>
        <begin position="17"/>
        <end position="44"/>
    </location>
</feature>
<dbReference type="EMBL" id="AWSO01000002">
    <property type="protein sequence ID" value="ESK98497.1"/>
    <property type="molecule type" value="Genomic_DNA"/>
</dbReference>
<dbReference type="InterPro" id="IPR035309">
    <property type="entry name" value="PSME4"/>
</dbReference>
<dbReference type="InterPro" id="IPR021843">
    <property type="entry name" value="PSME4_C"/>
</dbReference>
<evidence type="ECO:0000259" key="10">
    <source>
        <dbReference type="Pfam" id="PF11919"/>
    </source>
</evidence>
<evidence type="ECO:0000256" key="9">
    <source>
        <dbReference type="SAM" id="MobiDB-lite"/>
    </source>
</evidence>
<dbReference type="Pfam" id="PF16507">
    <property type="entry name" value="HEAT_PSME4_mid"/>
    <property type="match status" value="1"/>
</dbReference>
<gene>
    <name evidence="13" type="ORF">Moror_247</name>
</gene>
<feature type="compositionally biased region" description="Acidic residues" evidence="9">
    <location>
        <begin position="19"/>
        <end position="32"/>
    </location>
</feature>
<keyword evidence="7" id="KW-0234">DNA repair</keyword>
<accession>V2XXK4</accession>
<dbReference type="GO" id="GO:0070628">
    <property type="term" value="F:proteasome binding"/>
    <property type="evidence" value="ECO:0007669"/>
    <property type="project" value="InterPro"/>
</dbReference>
<name>V2XXK4_MONRO</name>
<keyword evidence="5" id="KW-0677">Repeat</keyword>
<feature type="domain" description="Proteasome activator complex subunit 4-like HEAT repeat-like" evidence="12">
    <location>
        <begin position="1352"/>
        <end position="1551"/>
    </location>
</feature>
<dbReference type="GO" id="GO:0005829">
    <property type="term" value="C:cytosol"/>
    <property type="evidence" value="ECO:0007669"/>
    <property type="project" value="TreeGrafter"/>
</dbReference>
<dbReference type="KEGG" id="mrr:Moror_247"/>
<comment type="caution">
    <text evidence="13">The sequence shown here is derived from an EMBL/GenBank/DDBJ whole genome shotgun (WGS) entry which is preliminary data.</text>
</comment>
<evidence type="ECO:0000259" key="11">
    <source>
        <dbReference type="Pfam" id="PF16507"/>
    </source>
</evidence>
<dbReference type="InterPro" id="IPR055455">
    <property type="entry name" value="HEAT_PSME4"/>
</dbReference>
<evidence type="ECO:0000256" key="5">
    <source>
        <dbReference type="ARBA" id="ARBA00022737"/>
    </source>
</evidence>
<evidence type="ECO:0000259" key="12">
    <source>
        <dbReference type="Pfam" id="PF23096"/>
    </source>
</evidence>
<evidence type="ECO:0000313" key="13">
    <source>
        <dbReference type="EMBL" id="ESK98497.1"/>
    </source>
</evidence>
<dbReference type="InterPro" id="IPR016024">
    <property type="entry name" value="ARM-type_fold"/>
</dbReference>
<dbReference type="PANTHER" id="PTHR32170">
    <property type="entry name" value="PROTEASOME ACTIVATOR COMPLEX SUBUNIT 4"/>
    <property type="match status" value="1"/>
</dbReference>
<dbReference type="Proteomes" id="UP000017559">
    <property type="component" value="Unassembled WGS sequence"/>
</dbReference>
<comment type="subcellular location">
    <subcellularLocation>
        <location evidence="2">Cytoplasm</location>
    </subcellularLocation>
    <subcellularLocation>
        <location evidence="1">Nucleus speckle</location>
    </subcellularLocation>
</comment>
<proteinExistence type="inferred from homology"/>
<evidence type="ECO:0000256" key="4">
    <source>
        <dbReference type="ARBA" id="ARBA00022490"/>
    </source>
</evidence>
<evidence type="ECO:0000313" key="14">
    <source>
        <dbReference type="Proteomes" id="UP000017559"/>
    </source>
</evidence>
<keyword evidence="8" id="KW-0539">Nucleus</keyword>
<sequence>MDFSLIDAALLTRGADFRADDDDDDDDMDDVSYPDSPAGDPSDLPLEKHKLALQTYLNSVPYECESNDVMQAKLEEIVGKIYVCAKTQNWLTLTTWDGMLQCWLLMRYPMEKTVRAKLVRLYYDLCTLPGIDPRVIRSWADMVSRLIANKGGVKRKLESQDLQLPWQPLWRALKKEMWPKKRIEDTSRNVVNILLYVAEQCKFYYAEGEIQNMLDTFLPLLTQDSVLTMVPVLTSFLPPKNFRLYIPPLFKIWEAFNSSVLDDRLLELAGDLSKENLIGRASEGVEWKDVGIWTDSEWNMLVGKGLGSMNVPVGIARGSSTTASHADYMSSKSTRIKKSINRQDALAKILVYSMSVDGTVKDSAASNQGNGVTAYAAGSKAVDSLDRLITSTESFFHPSNHGLWTPALTNFLQRITSEFLFRMKEEEQDSCKIPVTRRLTSTICKTVVSILRTPALLAMFSKDPASMGYAQASLRMMALFEPKMIMPELLERAYDGLEVVNETHRTTAVLGMLSGIVRPLTTEALWLSGQKHVLPLLELCIPGIDVNDPTKTLCAAMFIVGVMQNIRAGDLSIHQSGMPLTDDGIGHMDVDQDSIELPTGTERGMPALSREEERALVRDSTAVFSDWVVSLFRRVLALYENLPEEGGKRNTTGGKIEEGILRSIKNMMDVVCLHLSDQLFDLVLKLVYEYGTTNAKANSVKAFGQLIACLARANPEKTIARFLPFCLSQIEEELKHGASSVRTTSSHVAVASDTTLHWNLSILKGCLGYGGALLLKSRDQIINLILMLVEMTKSERGYSSAGQLITRVLHTLVGVYPLNSRFVNSDEWASSSFEQDHNVFWGKAYKPEDVVVEWHVPTDEEIDFVLEILDQVAGPTLSKVEALLEDTSSWTSVSRNDFCRYLQACRSIWAGLPTFLKEAPKEIPNHRIYEDIESFGLLVPHLDVEAGFTLCNPKDSRYQKAVSHRTRFGEVVQQCAVKLRQKTEGEDHIDAVMTVSKAIDVYLLDYALTKGRFDSLQKSYTTARDMNRSWSRQVENSRLVWVKRAQLYHSGRVYMHSLYRRRSALDDALIVELVELSLSPYTRVRRHAQSVLQNVFGSYVRSTRYALPMLLQALTKGNDPDRMKGALYVLSNKGIASYSLTDQGFHKQYLLSLLGCQHEEKPSIQKLVATTAQECYSHLLEDVVHTDAYTIQLSMIDHSLQELQQVFSSSLVNHSLLQEAISKYPLRIEKRTALYHETVRSILDVASKPKTHWRYIHMSARFLHGMSRRDLACSPECLEFFVKHSTSPQPSIRATSERAIVKLFAFIKYRSYSTDAEQLWREEWKNPLQEDISISDALKYLESYDALHNGVERIYIDKTQTGFLVWKPKLKAYRPITGEKSLEWDTQSQASLERVRTLTTNESYYTQLSVLWSQESSKANSTMELRSDNVLFIKSLAKMLNGDGLNSLLEVIEPLISDSDKYKQRAGGEFLTGILRGSKHWPKSASQKLWEWTTSRLDAVLANIKPDTLLFWETVFGYILEERDPRRNQPLVDWILALPLDFNADSAFAMNKTLTVFLTLVENLGVLFNLVSDKYVNLLFDNANTTYAEIRSHIAQLLYTIMRNQWRPLHPSAEAFVRACHTEADPLRIREVRYQKRMSEFTERLAKSKQERLPPPRVSQSEYDKVGLTLLQWIWVSSHGAQATLVFPYAVSLMPEMIQMSELSDNPELQNYSTAAQYVLSAVTPLAEYIPVILDNFASAIKSSSSWRIRHHTLPAMIVFFYRNLLYIPPEGVSKVMDVLLECLGDENVEVREMASKVLSGVVRCSQRQSIVPLKNRFVRVIKKTNLPGRRDPTYAQAQRSLHSAILGLCALIEAFPYSVEPWMPPLTEVLAPHATDPPPISTTIRKCASEFKKTHQDTWHKDQQAFDEEQLQSLSTMLVGTSYYA</sequence>
<keyword evidence="4" id="KW-0963">Cytoplasm</keyword>
<dbReference type="OrthoDB" id="17907at2759"/>
<evidence type="ECO:0000256" key="1">
    <source>
        <dbReference type="ARBA" id="ARBA00004324"/>
    </source>
</evidence>
<protein>
    <submittedName>
        <fullName evidence="13">Membrane protein</fullName>
    </submittedName>
</protein>
<dbReference type="InterPro" id="IPR032430">
    <property type="entry name" value="Blm10_mid"/>
</dbReference>
<dbReference type="GO" id="GO:0006281">
    <property type="term" value="P:DNA repair"/>
    <property type="evidence" value="ECO:0007669"/>
    <property type="project" value="UniProtKB-KW"/>
</dbReference>
<keyword evidence="6" id="KW-0227">DNA damage</keyword>
<evidence type="ECO:0000256" key="2">
    <source>
        <dbReference type="ARBA" id="ARBA00004496"/>
    </source>
</evidence>
<comment type="similarity">
    <text evidence="3">Belongs to the BLM10 family.</text>
</comment>
<dbReference type="GO" id="GO:0016504">
    <property type="term" value="F:peptidase activator activity"/>
    <property type="evidence" value="ECO:0007669"/>
    <property type="project" value="InterPro"/>
</dbReference>